<reference evidence="1 2" key="1">
    <citation type="submission" date="2019-02" db="EMBL/GenBank/DDBJ databases">
        <title>Planctomycetal bacteria perform biofilm scaping via a novel small molecule.</title>
        <authorList>
            <person name="Jeske O."/>
            <person name="Boedeker C."/>
            <person name="Wiegand S."/>
            <person name="Breitling P."/>
            <person name="Kallscheuer N."/>
            <person name="Jogler M."/>
            <person name="Rohde M."/>
            <person name="Petersen J."/>
            <person name="Medema M.H."/>
            <person name="Surup F."/>
            <person name="Jogler C."/>
        </authorList>
    </citation>
    <scope>NUCLEOTIDE SEQUENCE [LARGE SCALE GENOMIC DNA]</scope>
    <source>
        <strain evidence="1 2">Mal15</strain>
    </source>
</reference>
<proteinExistence type="predicted"/>
<dbReference type="RefSeq" id="WP_147868441.1">
    <property type="nucleotide sequence ID" value="NZ_CP036264.1"/>
</dbReference>
<dbReference type="Proteomes" id="UP000321353">
    <property type="component" value="Chromosome"/>
</dbReference>
<gene>
    <name evidence="1" type="ORF">Mal15_30290</name>
</gene>
<keyword evidence="2" id="KW-1185">Reference proteome</keyword>
<dbReference type="PROSITE" id="PS51257">
    <property type="entry name" value="PROKAR_LIPOPROTEIN"/>
    <property type="match status" value="1"/>
</dbReference>
<dbReference type="AlphaFoldDB" id="A0A5B9MCC6"/>
<accession>A0A5B9MCC6</accession>
<dbReference type="KEGG" id="smam:Mal15_30290"/>
<sequence length="118" mass="12400">MNFRRRVTASLLRQMLLWGVFVGFCGNTFAASCAALLHEDGQPTALAVAALDQPALPSESIGRVGFDASKPAQPTATAHIDADRVGNCVAKRCVRAIGPSAAPLPWNSLVACGVRLQI</sequence>
<name>A0A5B9MCC6_9BACT</name>
<evidence type="ECO:0000313" key="1">
    <source>
        <dbReference type="EMBL" id="QEF98971.1"/>
    </source>
</evidence>
<dbReference type="EMBL" id="CP036264">
    <property type="protein sequence ID" value="QEF98971.1"/>
    <property type="molecule type" value="Genomic_DNA"/>
</dbReference>
<protein>
    <submittedName>
        <fullName evidence="1">Uncharacterized protein</fullName>
    </submittedName>
</protein>
<organism evidence="1 2">
    <name type="scientific">Stieleria maiorica</name>
    <dbReference type="NCBI Taxonomy" id="2795974"/>
    <lineage>
        <taxon>Bacteria</taxon>
        <taxon>Pseudomonadati</taxon>
        <taxon>Planctomycetota</taxon>
        <taxon>Planctomycetia</taxon>
        <taxon>Pirellulales</taxon>
        <taxon>Pirellulaceae</taxon>
        <taxon>Stieleria</taxon>
    </lineage>
</organism>
<evidence type="ECO:0000313" key="2">
    <source>
        <dbReference type="Proteomes" id="UP000321353"/>
    </source>
</evidence>